<keyword evidence="2" id="KW-0833">Ubl conjugation pathway</keyword>
<dbReference type="PANTHER" id="PTHR12555">
    <property type="entry name" value="UBIQUITIN FUSION DEGRADATON PROTEIN 1"/>
    <property type="match status" value="1"/>
</dbReference>
<feature type="domain" description="Ubiquitin fusion degradation protein UFD1 N-terminal subdomain 2" evidence="5">
    <location>
        <begin position="137"/>
        <end position="211"/>
    </location>
</feature>
<protein>
    <submittedName>
        <fullName evidence="6">Uncharacterized protein</fullName>
    </submittedName>
</protein>
<reference evidence="6" key="1">
    <citation type="submission" date="2020-05" db="EMBL/GenBank/DDBJ databases">
        <title>WGS assembly of Panicum virgatum.</title>
        <authorList>
            <person name="Lovell J.T."/>
            <person name="Jenkins J."/>
            <person name="Shu S."/>
            <person name="Juenger T.E."/>
            <person name="Schmutz J."/>
        </authorList>
    </citation>
    <scope>NUCLEOTIDE SEQUENCE</scope>
    <source>
        <strain evidence="6">AP13</strain>
    </source>
</reference>
<keyword evidence="7" id="KW-1185">Reference proteome</keyword>
<feature type="compositionally biased region" description="Low complexity" evidence="3">
    <location>
        <begin position="293"/>
        <end position="304"/>
    </location>
</feature>
<evidence type="ECO:0000259" key="5">
    <source>
        <dbReference type="Pfam" id="PF24842"/>
    </source>
</evidence>
<dbReference type="InterPro" id="IPR004854">
    <property type="entry name" value="Ufd1-like"/>
</dbReference>
<dbReference type="GO" id="GO:0034098">
    <property type="term" value="C:VCP-NPL4-UFD1 AAA ATPase complex"/>
    <property type="evidence" value="ECO:0007669"/>
    <property type="project" value="TreeGrafter"/>
</dbReference>
<comment type="caution">
    <text evidence="6">The sequence shown here is derived from an EMBL/GenBank/DDBJ whole genome shotgun (WGS) entry which is preliminary data.</text>
</comment>
<gene>
    <name evidence="6" type="ORF">PVAP13_5NG095500</name>
</gene>
<dbReference type="AlphaFoldDB" id="A0A8T0RQA6"/>
<comment type="similarity">
    <text evidence="1">Belongs to the UFD1 family.</text>
</comment>
<dbReference type="Pfam" id="PF03152">
    <property type="entry name" value="UFD1_N1"/>
    <property type="match status" value="1"/>
</dbReference>
<accession>A0A8T0RQA6</accession>
<feature type="region of interest" description="Disordered" evidence="3">
    <location>
        <begin position="281"/>
        <end position="348"/>
    </location>
</feature>
<evidence type="ECO:0000256" key="2">
    <source>
        <dbReference type="ARBA" id="ARBA00022786"/>
    </source>
</evidence>
<name>A0A8T0RQA6_PANVG</name>
<evidence type="ECO:0000313" key="7">
    <source>
        <dbReference type="Proteomes" id="UP000823388"/>
    </source>
</evidence>
<dbReference type="PANTHER" id="PTHR12555:SF19">
    <property type="entry name" value="OS01G0144500 PROTEIN"/>
    <property type="match status" value="1"/>
</dbReference>
<dbReference type="GO" id="GO:0036503">
    <property type="term" value="P:ERAD pathway"/>
    <property type="evidence" value="ECO:0007669"/>
    <property type="project" value="TreeGrafter"/>
</dbReference>
<sequence length="348" mass="38155">MPVPCEVRSEKKRIWPAERVPADFLMYFQEYLNLQHRAFVQYYRCLSMSLLNKENIDEDGNWVIMPPSALDRLSRLNVEYPMLFQIKNPSTERVTHCGVHEFVAEEGFIHMPTRLMEHLGVQENELVLVRNTLLPTATFVKLQPHTTDFLDVSHHKELLENNFRKFICLTAGETIVVTEGERRYYLDVLEARPAEAVRTIDTDCAVDFAPPLDYVEPAPAPAPAPGASQANGKLPRFTGVAARMDGKPVEQAPPAPVPVGRQADLPRQPAQFTGVAARIDGKPVELPPPTPSPAAASAGALGAPKSKVRLGAPSAAGSGNGRGVSKAEAAGGKEQEKLFVGTQYSLKD</sequence>
<organism evidence="6 7">
    <name type="scientific">Panicum virgatum</name>
    <name type="common">Blackwell switchgrass</name>
    <dbReference type="NCBI Taxonomy" id="38727"/>
    <lineage>
        <taxon>Eukaryota</taxon>
        <taxon>Viridiplantae</taxon>
        <taxon>Streptophyta</taxon>
        <taxon>Embryophyta</taxon>
        <taxon>Tracheophyta</taxon>
        <taxon>Spermatophyta</taxon>
        <taxon>Magnoliopsida</taxon>
        <taxon>Liliopsida</taxon>
        <taxon>Poales</taxon>
        <taxon>Poaceae</taxon>
        <taxon>PACMAD clade</taxon>
        <taxon>Panicoideae</taxon>
        <taxon>Panicodae</taxon>
        <taxon>Paniceae</taxon>
        <taxon>Panicinae</taxon>
        <taxon>Panicum</taxon>
        <taxon>Panicum sect. Hiantes</taxon>
    </lineage>
</organism>
<dbReference type="EMBL" id="CM029046">
    <property type="protein sequence ID" value="KAG2587028.1"/>
    <property type="molecule type" value="Genomic_DNA"/>
</dbReference>
<evidence type="ECO:0000256" key="3">
    <source>
        <dbReference type="SAM" id="MobiDB-lite"/>
    </source>
</evidence>
<feature type="domain" description="Ubiquitin fusion degradation protein UFD1 N-terminal subdomain 1" evidence="4">
    <location>
        <begin position="39"/>
        <end position="135"/>
    </location>
</feature>
<dbReference type="GO" id="GO:0031593">
    <property type="term" value="F:polyubiquitin modification-dependent protein binding"/>
    <property type="evidence" value="ECO:0007669"/>
    <property type="project" value="TreeGrafter"/>
</dbReference>
<dbReference type="GO" id="GO:0006511">
    <property type="term" value="P:ubiquitin-dependent protein catabolic process"/>
    <property type="evidence" value="ECO:0007669"/>
    <property type="project" value="InterPro"/>
</dbReference>
<dbReference type="Gene3D" id="3.10.330.10">
    <property type="match status" value="1"/>
</dbReference>
<dbReference type="Proteomes" id="UP000823388">
    <property type="component" value="Chromosome 5N"/>
</dbReference>
<dbReference type="InterPro" id="IPR042299">
    <property type="entry name" value="Ufd1-like_Nn"/>
</dbReference>
<evidence type="ECO:0000313" key="6">
    <source>
        <dbReference type="EMBL" id="KAG2587028.1"/>
    </source>
</evidence>
<dbReference type="InterPro" id="IPR055417">
    <property type="entry name" value="UFD1_N1"/>
</dbReference>
<dbReference type="Gene3D" id="2.40.40.50">
    <property type="entry name" value="Ubiquitin fusion degradation protein UFD1, N-terminal domain"/>
    <property type="match status" value="1"/>
</dbReference>
<evidence type="ECO:0000256" key="1">
    <source>
        <dbReference type="ARBA" id="ARBA00006043"/>
    </source>
</evidence>
<proteinExistence type="inferred from homology"/>
<dbReference type="InterPro" id="IPR055418">
    <property type="entry name" value="UFD1_N2"/>
</dbReference>
<dbReference type="Pfam" id="PF24842">
    <property type="entry name" value="UFD1_N2"/>
    <property type="match status" value="1"/>
</dbReference>
<evidence type="ECO:0000259" key="4">
    <source>
        <dbReference type="Pfam" id="PF03152"/>
    </source>
</evidence>